<accession>A0A0C9R121</accession>
<feature type="compositionally biased region" description="Acidic residues" evidence="1">
    <location>
        <begin position="120"/>
        <end position="148"/>
    </location>
</feature>
<feature type="transmembrane region" description="Helical" evidence="2">
    <location>
        <begin position="6"/>
        <end position="25"/>
    </location>
</feature>
<feature type="compositionally biased region" description="Basic and acidic residues" evidence="1">
    <location>
        <begin position="61"/>
        <end position="91"/>
    </location>
</feature>
<dbReference type="PANTHER" id="PTHR11161">
    <property type="entry name" value="O-ACYLTRANSFERASE"/>
    <property type="match status" value="1"/>
</dbReference>
<protein>
    <submittedName>
        <fullName evidence="4">Nrf-6_9 protein</fullName>
    </submittedName>
</protein>
<dbReference type="InterPro" id="IPR002656">
    <property type="entry name" value="Acyl_transf_3_dom"/>
</dbReference>
<dbReference type="GO" id="GO:0016747">
    <property type="term" value="F:acyltransferase activity, transferring groups other than amino-acyl groups"/>
    <property type="evidence" value="ECO:0007669"/>
    <property type="project" value="InterPro"/>
</dbReference>
<proteinExistence type="predicted"/>
<feature type="compositionally biased region" description="Basic and acidic residues" evidence="1">
    <location>
        <begin position="1461"/>
        <end position="1476"/>
    </location>
</feature>
<reference evidence="4" key="1">
    <citation type="submission" date="2015-01" db="EMBL/GenBank/DDBJ databases">
        <title>Transcriptome Assembly of Fopius arisanus.</title>
        <authorList>
            <person name="Geib S."/>
        </authorList>
    </citation>
    <scope>NUCLEOTIDE SEQUENCE</scope>
</reference>
<name>A0A0C9R121_9HYME</name>
<evidence type="ECO:0000256" key="1">
    <source>
        <dbReference type="SAM" id="MobiDB-lite"/>
    </source>
</evidence>
<feature type="compositionally biased region" description="Basic and acidic residues" evidence="1">
    <location>
        <begin position="271"/>
        <end position="298"/>
    </location>
</feature>
<dbReference type="Pfam" id="PF20146">
    <property type="entry name" value="NRF"/>
    <property type="match status" value="1"/>
</dbReference>
<feature type="compositionally biased region" description="Acidic residues" evidence="1">
    <location>
        <begin position="228"/>
        <end position="240"/>
    </location>
</feature>
<feature type="transmembrane region" description="Helical" evidence="2">
    <location>
        <begin position="999"/>
        <end position="1021"/>
    </location>
</feature>
<feature type="transmembrane region" description="Helical" evidence="2">
    <location>
        <begin position="1041"/>
        <end position="1059"/>
    </location>
</feature>
<dbReference type="SMART" id="SM00703">
    <property type="entry name" value="NRF"/>
    <property type="match status" value="1"/>
</dbReference>
<feature type="transmembrane region" description="Helical" evidence="2">
    <location>
        <begin position="838"/>
        <end position="858"/>
    </location>
</feature>
<feature type="region of interest" description="Disordered" evidence="1">
    <location>
        <begin position="36"/>
        <end position="245"/>
    </location>
</feature>
<feature type="compositionally biased region" description="Basic and acidic residues" evidence="1">
    <location>
        <begin position="307"/>
        <end position="376"/>
    </location>
</feature>
<dbReference type="InterPro" id="IPR006621">
    <property type="entry name" value="Nose-resist-to-fluoxetine_N"/>
</dbReference>
<sequence>MAAPALGKWMILPLFLLLFYVGYGFRIRDIGQTGSIEHSECSGPGKCPDDGGQVTPGYLKKRGESGGGTRERYDPRQPPAKEDDQRFDEQGKSQSRIRNKRLAPESKVKHLEDGYRMIDGEDADGEDNSDETEEVTIDSVDDNDDDDEYGKGRSESLGKNEPVKKERWSFRGVEVEESASDEDDNVDTIPINKRGDGNKVLKKSEATLKADDKRKSEKDQSDESPKGEDEDETEEVEIEEDKPIRKLQKVRLADKIKAKPVEVTIKTVEREIKKEETSKVKDKPKIERIERKIEEGNDKLSPPTPSEYEKTESKPLIPPKEEVPISKSESKPEKISSEKEEKSVVSEKGKKKIEENARRPKETPKKPEMKKIEEKKKSKGNSTGKTGDKQTRAELIVKKVPETSKKKPEQSKTLHRGSISLVDLNEMILNLPNFMPNFTAVDDPVCQQHGKIFLRQLRGRKLWALQMLDSSGKMPSGLLRGNANQFGDFDQCLGVSSKIRLDDKQTLRIQGKYCLASVDIQAITPETKVPVHLMQSRGFLRGSMKDSGHFVPKFTTINWALCIPSGCSAGDARSAVEAGLARINETSGVKFIVDVNPNMCYIQEKSSSFSKETIGVLYFYAMIFCLVLIATVRDYIVVSEKASYSERIIMSFSLRRTLKSLTKPISLHSGEISCIHGIRALASIALYVGHKMIPTVGMPYTNRIVLTEIANNPVSSVLRVSLVYTDSFLLLSGVLSAFHMARESSTLGEIRWFCRFIARIIRLTPSLLVVIFWYAYVMEHTGSGPQWNNIITTNADLCKKNSWTNFLYIQNFFPFEEMCATHTHQLALDMQLSLLSPALVFFLLVKPIIGILLIFFFLQVSATMRYFVTTNNNLSLVIFHGMTAKHLYKTANLTYALPLHRATPYLFGVSLGVLLQYTGKNIKIYRIFVILGWMAAAFLGSWSLFSPWRTARRDYVYNVEESAHYAVIGPVSWALAICWIIFACFTGHGGFVNKFLSNYWLVLFSRISYSVYLTQFAVFFYNVATTRYSSEFHLLKIVDPYEILTVIFVSVLLTLFLDIPTQEIKNVLMESTDTSQLTTAQAAESKTLKTCVRKPSKTPEPQEYEENASWKRKQIEGDYSGEEDLRWRSRKPNGKQKLFVRRNSRDDDGYRPWGTKESVERRRSSSTQRTLYVDPDTRARELTPGRQEESRDRQQFRKTPDPNPKTSHDHKTSKRDRSTSRRSDRGFYRESESPIPPKPSKPEVRGRSPRPRRTPIRLTSSGSEEEPKKVKGKGLRYPVERPRVSDEEDWEQELRIRRQKFRERMMSAERQEPKVEKEESTDVSRRSSAEGKIALLQGPTGTRVMEAWTVSKGPRVSVASSQEPTDTEEESRYIHDFEDEPIPERRGSLDSLAKQDIHFSFRTDIKTKTLMDLRQISVEDESYEQKEEVVGELVPVATGKLFKRESIIKSQASEEDPEYLLPERPKLVEQEQEHPFKKAWQMQKSRSEEDGPAAFVFKDVRAQSEAGQSNKEGADDNQDKYSRSDQTFQLIVEDVDSGNWESGRFEGSRSSVTGSSITGSSEDMEMEDEEIDSRQSGNEPEDYSGISTTSNGVEGPPVEWTSGDDQFGRHRRRDTEAWEQESDRT</sequence>
<feature type="region of interest" description="Disordered" evidence="1">
    <location>
        <begin position="1452"/>
        <end position="1625"/>
    </location>
</feature>
<feature type="compositionally biased region" description="Basic and acidic residues" evidence="1">
    <location>
        <begin position="193"/>
        <end position="227"/>
    </location>
</feature>
<feature type="compositionally biased region" description="Basic and acidic residues" evidence="1">
    <location>
        <begin position="102"/>
        <end position="119"/>
    </location>
</feature>
<feature type="region of interest" description="Disordered" evidence="1">
    <location>
        <begin position="1136"/>
        <end position="1291"/>
    </location>
</feature>
<feature type="transmembrane region" description="Helical" evidence="2">
    <location>
        <begin position="753"/>
        <end position="776"/>
    </location>
</feature>
<keyword evidence="2" id="KW-1133">Transmembrane helix</keyword>
<evidence type="ECO:0000313" key="4">
    <source>
        <dbReference type="EMBL" id="JAG76369.1"/>
    </source>
</evidence>
<feature type="transmembrane region" description="Helical" evidence="2">
    <location>
        <begin position="965"/>
        <end position="987"/>
    </location>
</feature>
<dbReference type="EMBL" id="GBYB01006602">
    <property type="protein sequence ID" value="JAG76369.1"/>
    <property type="molecule type" value="Transcribed_RNA"/>
</dbReference>
<feature type="compositionally biased region" description="Basic and acidic residues" evidence="1">
    <location>
        <begin position="1175"/>
        <end position="1232"/>
    </location>
</feature>
<feature type="domain" description="Nose resistant-to-fluoxetine protein N-terminal" evidence="3">
    <location>
        <begin position="443"/>
        <end position="590"/>
    </location>
</feature>
<feature type="compositionally biased region" description="Basic and acidic residues" evidence="1">
    <location>
        <begin position="1613"/>
        <end position="1625"/>
    </location>
</feature>
<feature type="region of interest" description="Disordered" evidence="1">
    <location>
        <begin position="271"/>
        <end position="412"/>
    </location>
</feature>
<feature type="compositionally biased region" description="Basic and acidic residues" evidence="1">
    <location>
        <begin position="1512"/>
        <end position="1523"/>
    </location>
</feature>
<organism evidence="4">
    <name type="scientific">Fopius arisanus</name>
    <dbReference type="NCBI Taxonomy" id="64838"/>
    <lineage>
        <taxon>Eukaryota</taxon>
        <taxon>Metazoa</taxon>
        <taxon>Ecdysozoa</taxon>
        <taxon>Arthropoda</taxon>
        <taxon>Hexapoda</taxon>
        <taxon>Insecta</taxon>
        <taxon>Pterygota</taxon>
        <taxon>Neoptera</taxon>
        <taxon>Endopterygota</taxon>
        <taxon>Hymenoptera</taxon>
        <taxon>Apocrita</taxon>
        <taxon>Ichneumonoidea</taxon>
        <taxon>Braconidae</taxon>
        <taxon>Opiinae</taxon>
        <taxon>Fopius</taxon>
    </lineage>
</organism>
<feature type="compositionally biased region" description="Basic and acidic residues" evidence="1">
    <location>
        <begin position="149"/>
        <end position="169"/>
    </location>
</feature>
<dbReference type="PANTHER" id="PTHR11161:SF4">
    <property type="entry name" value="DROP DEAD"/>
    <property type="match status" value="1"/>
</dbReference>
<feature type="transmembrane region" description="Helical" evidence="2">
    <location>
        <begin position="924"/>
        <end position="945"/>
    </location>
</feature>
<feature type="compositionally biased region" description="Basic and acidic residues" evidence="1">
    <location>
        <begin position="1370"/>
        <end position="1389"/>
    </location>
</feature>
<evidence type="ECO:0000259" key="3">
    <source>
        <dbReference type="SMART" id="SM00703"/>
    </source>
</evidence>
<dbReference type="InterPro" id="IPR052728">
    <property type="entry name" value="O2_lipid_transport_reg"/>
</dbReference>
<feature type="compositionally biased region" description="Acidic residues" evidence="1">
    <location>
        <begin position="175"/>
        <end position="186"/>
    </location>
</feature>
<feature type="compositionally biased region" description="Basic and acidic residues" evidence="1">
    <location>
        <begin position="1305"/>
        <end position="1329"/>
    </location>
</feature>
<feature type="region of interest" description="Disordered" evidence="1">
    <location>
        <begin position="1353"/>
        <end position="1389"/>
    </location>
</feature>
<evidence type="ECO:0000256" key="2">
    <source>
        <dbReference type="SAM" id="Phobius"/>
    </source>
</evidence>
<feature type="compositionally biased region" description="Acidic residues" evidence="1">
    <location>
        <begin position="1562"/>
        <end position="1571"/>
    </location>
</feature>
<feature type="region of interest" description="Disordered" evidence="1">
    <location>
        <begin position="1305"/>
        <end position="1340"/>
    </location>
</feature>
<gene>
    <name evidence="4" type="primary">nrf-6_9</name>
    <name evidence="4" type="ORF">g.46157</name>
</gene>
<keyword evidence="2" id="KW-0812">Transmembrane</keyword>
<feature type="compositionally biased region" description="Basic and acidic residues" evidence="1">
    <location>
        <begin position="386"/>
        <end position="412"/>
    </location>
</feature>
<feature type="transmembrane region" description="Helical" evidence="2">
    <location>
        <begin position="615"/>
        <end position="636"/>
    </location>
</feature>
<keyword evidence="2" id="KW-0472">Membrane</keyword>
<feature type="compositionally biased region" description="Low complexity" evidence="1">
    <location>
        <begin position="1548"/>
        <end position="1561"/>
    </location>
</feature>
<feature type="region of interest" description="Disordered" evidence="1">
    <location>
        <begin position="1090"/>
        <end position="1111"/>
    </location>
</feature>
<dbReference type="Pfam" id="PF01757">
    <property type="entry name" value="Acyl_transf_3"/>
    <property type="match status" value="1"/>
</dbReference>